<evidence type="ECO:0000313" key="4">
    <source>
        <dbReference type="Proteomes" id="UP000622552"/>
    </source>
</evidence>
<name>A0A8J7GXW3_9ACTN</name>
<feature type="transmembrane region" description="Helical" evidence="2">
    <location>
        <begin position="83"/>
        <end position="101"/>
    </location>
</feature>
<proteinExistence type="predicted"/>
<feature type="region of interest" description="Disordered" evidence="1">
    <location>
        <begin position="368"/>
        <end position="418"/>
    </location>
</feature>
<gene>
    <name evidence="3" type="ORF">IW245_007529</name>
</gene>
<feature type="transmembrane region" description="Helical" evidence="2">
    <location>
        <begin position="174"/>
        <end position="199"/>
    </location>
</feature>
<dbReference type="EMBL" id="JADOUF010000001">
    <property type="protein sequence ID" value="MBG6141335.1"/>
    <property type="molecule type" value="Genomic_DNA"/>
</dbReference>
<feature type="transmembrane region" description="Helical" evidence="2">
    <location>
        <begin position="259"/>
        <end position="282"/>
    </location>
</feature>
<feature type="transmembrane region" description="Helical" evidence="2">
    <location>
        <begin position="302"/>
        <end position="322"/>
    </location>
</feature>
<dbReference type="AlphaFoldDB" id="A0A8J7GXW3"/>
<dbReference type="Proteomes" id="UP000622552">
    <property type="component" value="Unassembled WGS sequence"/>
</dbReference>
<keyword evidence="4" id="KW-1185">Reference proteome</keyword>
<sequence>MTTQPTRIERRELVTWLTLAGVGLTLTWLAVHGGAHLGTASAPFLGHYRFHLGPGTLLAPAVAVAVLLASARGLLDGLRWGHVLGFGYVAGLAWAVGLALVDGPGGLTRALTFSDDSTGVGHPPGPLLLLGWLREAGLPDLVIGTLLTAVGLLTVPVVLVAVRGSCGDAAARAFVPVLVLAPYAIWTAVSLDGIVALLGATGVMLGERGSKHVRTGWKAAGLTLSAGLVLGVAALFSYSVPWLGLSVVCLYFARRRPLLHLASGLGALIPVLLATWAGFNWFDGLLTAQADFAARIEPHRSALWWSGISLVALLIAAGPALMASVRKLRNTPGWPFLVGALVAIHPVLRARRVRARRGGARVAAVLPVAPGGRHGPGTPGGATCTPPTTPGHRRGSHGDGDRGGRRDPLVSQPRPQVRQKSAFIRYQMKALFLLVALGPEKVGPATLRAATPAR</sequence>
<feature type="transmembrane region" description="Helical" evidence="2">
    <location>
        <begin position="51"/>
        <end position="71"/>
    </location>
</feature>
<keyword evidence="2" id="KW-1133">Transmembrane helix</keyword>
<reference evidence="3" key="1">
    <citation type="submission" date="2020-11" db="EMBL/GenBank/DDBJ databases">
        <title>Sequencing the genomes of 1000 actinobacteria strains.</title>
        <authorList>
            <person name="Klenk H.-P."/>
        </authorList>
    </citation>
    <scope>NUCLEOTIDE SEQUENCE</scope>
    <source>
        <strain evidence="3">DSM 45356</strain>
    </source>
</reference>
<feature type="transmembrane region" description="Helical" evidence="2">
    <location>
        <begin position="141"/>
        <end position="162"/>
    </location>
</feature>
<feature type="transmembrane region" description="Helical" evidence="2">
    <location>
        <begin position="219"/>
        <end position="252"/>
    </location>
</feature>
<dbReference type="RefSeq" id="WP_231399061.1">
    <property type="nucleotide sequence ID" value="NZ_JADOUF010000001.1"/>
</dbReference>
<keyword evidence="2" id="KW-0472">Membrane</keyword>
<feature type="compositionally biased region" description="Basic and acidic residues" evidence="1">
    <location>
        <begin position="396"/>
        <end position="408"/>
    </location>
</feature>
<protein>
    <submittedName>
        <fullName evidence="3">Uncharacterized protein</fullName>
    </submittedName>
</protein>
<evidence type="ECO:0000256" key="1">
    <source>
        <dbReference type="SAM" id="MobiDB-lite"/>
    </source>
</evidence>
<accession>A0A8J7GXW3</accession>
<comment type="caution">
    <text evidence="3">The sequence shown here is derived from an EMBL/GenBank/DDBJ whole genome shotgun (WGS) entry which is preliminary data.</text>
</comment>
<keyword evidence="2" id="KW-0812">Transmembrane</keyword>
<feature type="transmembrane region" description="Helical" evidence="2">
    <location>
        <begin position="12"/>
        <end position="31"/>
    </location>
</feature>
<organism evidence="3 4">
    <name type="scientific">Longispora fulva</name>
    <dbReference type="NCBI Taxonomy" id="619741"/>
    <lineage>
        <taxon>Bacteria</taxon>
        <taxon>Bacillati</taxon>
        <taxon>Actinomycetota</taxon>
        <taxon>Actinomycetes</taxon>
        <taxon>Micromonosporales</taxon>
        <taxon>Micromonosporaceae</taxon>
        <taxon>Longispora</taxon>
    </lineage>
</organism>
<evidence type="ECO:0000313" key="3">
    <source>
        <dbReference type="EMBL" id="MBG6141335.1"/>
    </source>
</evidence>
<evidence type="ECO:0000256" key="2">
    <source>
        <dbReference type="SAM" id="Phobius"/>
    </source>
</evidence>